<dbReference type="SUPFAM" id="SSF52833">
    <property type="entry name" value="Thioredoxin-like"/>
    <property type="match status" value="1"/>
</dbReference>
<evidence type="ECO:0000256" key="6">
    <source>
        <dbReference type="HAMAP-Rule" id="MF_00269"/>
    </source>
</evidence>
<dbReference type="PROSITE" id="PS51352">
    <property type="entry name" value="THIOREDOXIN_2"/>
    <property type="match status" value="1"/>
</dbReference>
<comment type="function">
    <text evidence="6">Thiol-specific peroxidase that catalyzes the reduction of hydrogen peroxide and organic hydroperoxides to water and alcohols, respectively. Plays a role in cell protection against oxidative stress by detoxifying peroxides.</text>
</comment>
<dbReference type="PANTHER" id="PTHR43110:SF1">
    <property type="entry name" value="THIOL PEROXIDASE"/>
    <property type="match status" value="1"/>
</dbReference>
<evidence type="ECO:0000313" key="9">
    <source>
        <dbReference type="Proteomes" id="UP001501536"/>
    </source>
</evidence>
<comment type="similarity">
    <text evidence="6">Belongs to the peroxiredoxin family. Tpx subfamily.</text>
</comment>
<feature type="disulfide bond" description="Redox-active" evidence="6">
    <location>
        <begin position="60"/>
        <end position="94"/>
    </location>
</feature>
<dbReference type="PANTHER" id="PTHR43110">
    <property type="entry name" value="THIOL PEROXIDASE"/>
    <property type="match status" value="1"/>
</dbReference>
<evidence type="ECO:0000313" key="8">
    <source>
        <dbReference type="EMBL" id="GAA3700967.1"/>
    </source>
</evidence>
<comment type="catalytic activity">
    <reaction evidence="6">
        <text>a hydroperoxide + [thioredoxin]-dithiol = an alcohol + [thioredoxin]-disulfide + H2O</text>
        <dbReference type="Rhea" id="RHEA:62620"/>
        <dbReference type="Rhea" id="RHEA-COMP:10698"/>
        <dbReference type="Rhea" id="RHEA-COMP:10700"/>
        <dbReference type="ChEBI" id="CHEBI:15377"/>
        <dbReference type="ChEBI" id="CHEBI:29950"/>
        <dbReference type="ChEBI" id="CHEBI:30879"/>
        <dbReference type="ChEBI" id="CHEBI:35924"/>
        <dbReference type="ChEBI" id="CHEBI:50058"/>
        <dbReference type="EC" id="1.11.1.24"/>
    </reaction>
</comment>
<dbReference type="CDD" id="cd03014">
    <property type="entry name" value="PRX_Atyp2cys"/>
    <property type="match status" value="1"/>
</dbReference>
<dbReference type="Proteomes" id="UP001501536">
    <property type="component" value="Unassembled WGS sequence"/>
</dbReference>
<dbReference type="EC" id="1.11.1.24" evidence="6"/>
<proteinExistence type="inferred from homology"/>
<dbReference type="GO" id="GO:0004601">
    <property type="term" value="F:peroxidase activity"/>
    <property type="evidence" value="ECO:0007669"/>
    <property type="project" value="UniProtKB-KW"/>
</dbReference>
<protein>
    <recommendedName>
        <fullName evidence="6">Thiol peroxidase</fullName>
        <shortName evidence="6">Tpx</shortName>
        <ecNumber evidence="6">1.11.1.24</ecNumber>
    </recommendedName>
    <alternativeName>
        <fullName evidence="6">Peroxiredoxin tpx</fullName>
        <shortName evidence="6">Prx</shortName>
    </alternativeName>
    <alternativeName>
        <fullName evidence="6">Thioredoxin peroxidase</fullName>
    </alternativeName>
    <alternativeName>
        <fullName evidence="6">Thioredoxin-dependent peroxiredoxin</fullName>
    </alternativeName>
</protein>
<evidence type="ECO:0000259" key="7">
    <source>
        <dbReference type="PROSITE" id="PS51352"/>
    </source>
</evidence>
<dbReference type="InterPro" id="IPR013740">
    <property type="entry name" value="Redoxin"/>
</dbReference>
<dbReference type="RefSeq" id="WP_344881784.1">
    <property type="nucleotide sequence ID" value="NZ_BAABCJ010000002.1"/>
</dbReference>
<dbReference type="HAMAP" id="MF_00269">
    <property type="entry name" value="Tpx"/>
    <property type="match status" value="1"/>
</dbReference>
<keyword evidence="9" id="KW-1185">Reference proteome</keyword>
<comment type="miscellaneous">
    <text evidence="6">The active site is a conserved redox-active cysteine residue, the peroxidatic cysteine (C(P)), which makes the nucleophilic attack on the peroxide substrate. The peroxide oxidizes the C(P)-SH to cysteine sulfenic acid (C(P)-SOH), which then reacts with another cysteine residue, the resolving cysteine (C(R)), to form a disulfide bridge. The disulfide is subsequently reduced by an appropriate electron donor to complete the catalytic cycle. In this atypical 2-Cys peroxiredoxin, C(R) is present in the same subunit to form an intramolecular disulfide. The disulfide is subsequently reduced by thioredoxin.</text>
</comment>
<keyword evidence="1 6" id="KW-0575">Peroxidase</keyword>
<keyword evidence="4 6" id="KW-1015">Disulfide bond</keyword>
<dbReference type="PROSITE" id="PS01265">
    <property type="entry name" value="TPX"/>
    <property type="match status" value="1"/>
</dbReference>
<dbReference type="InterPro" id="IPR050455">
    <property type="entry name" value="Tpx_Peroxidase_subfamily"/>
</dbReference>
<evidence type="ECO:0000256" key="3">
    <source>
        <dbReference type="ARBA" id="ARBA00023002"/>
    </source>
</evidence>
<gene>
    <name evidence="6 8" type="primary">tpx</name>
    <name evidence="8" type="ORF">GCM10022377_13010</name>
</gene>
<dbReference type="InterPro" id="IPR002065">
    <property type="entry name" value="TPX"/>
</dbReference>
<evidence type="ECO:0000256" key="4">
    <source>
        <dbReference type="ARBA" id="ARBA00023157"/>
    </source>
</evidence>
<dbReference type="Gene3D" id="3.40.30.10">
    <property type="entry name" value="Glutaredoxin"/>
    <property type="match status" value="1"/>
</dbReference>
<keyword evidence="2 6" id="KW-0049">Antioxidant</keyword>
<dbReference type="EMBL" id="BAABCJ010000002">
    <property type="protein sequence ID" value="GAA3700967.1"/>
    <property type="molecule type" value="Genomic_DNA"/>
</dbReference>
<dbReference type="NCBIfam" id="NF001808">
    <property type="entry name" value="PRK00522.1"/>
    <property type="match status" value="1"/>
</dbReference>
<evidence type="ECO:0000256" key="1">
    <source>
        <dbReference type="ARBA" id="ARBA00022559"/>
    </source>
</evidence>
<dbReference type="InterPro" id="IPR036249">
    <property type="entry name" value="Thioredoxin-like_sf"/>
</dbReference>
<keyword evidence="5 6" id="KW-0676">Redox-active center</keyword>
<feature type="active site" description="Cysteine sulfenic acid (-SOH) intermediate" evidence="6">
    <location>
        <position position="60"/>
    </location>
</feature>
<feature type="domain" description="Thioredoxin" evidence="7">
    <location>
        <begin position="18"/>
        <end position="165"/>
    </location>
</feature>
<dbReference type="InterPro" id="IPR013766">
    <property type="entry name" value="Thioredoxin_domain"/>
</dbReference>
<comment type="subunit">
    <text evidence="6">Homodimer.</text>
</comment>
<evidence type="ECO:0000256" key="5">
    <source>
        <dbReference type="ARBA" id="ARBA00023284"/>
    </source>
</evidence>
<sequence>MTDITFQGSPVSTVGELPAVGAKAPEFTLVGTDLSEVSSADFEGQRVLLNIFPSVDTGVCAASVREFNKHAAGLENTAVVCVSADLPFAQGRFCGAEGIENVIAASSFRSSFAEDFGTAMVDGPLAGLHSRAVVVIDADGTVAYSQRVTEITEEPDYDAAVAALS</sequence>
<reference evidence="9" key="1">
    <citation type="journal article" date="2019" name="Int. J. Syst. Evol. Microbiol.">
        <title>The Global Catalogue of Microorganisms (GCM) 10K type strain sequencing project: providing services to taxonomists for standard genome sequencing and annotation.</title>
        <authorList>
            <consortium name="The Broad Institute Genomics Platform"/>
            <consortium name="The Broad Institute Genome Sequencing Center for Infectious Disease"/>
            <person name="Wu L."/>
            <person name="Ma J."/>
        </authorList>
    </citation>
    <scope>NUCLEOTIDE SEQUENCE [LARGE SCALE GENOMIC DNA]</scope>
    <source>
        <strain evidence="9">JCM 16961</strain>
    </source>
</reference>
<organism evidence="8 9">
    <name type="scientific">Zhihengliuella alba</name>
    <dbReference type="NCBI Taxonomy" id="547018"/>
    <lineage>
        <taxon>Bacteria</taxon>
        <taxon>Bacillati</taxon>
        <taxon>Actinomycetota</taxon>
        <taxon>Actinomycetes</taxon>
        <taxon>Micrococcales</taxon>
        <taxon>Micrococcaceae</taxon>
        <taxon>Zhihengliuella</taxon>
    </lineage>
</organism>
<dbReference type="InterPro" id="IPR018219">
    <property type="entry name" value="Tpx_CS"/>
</dbReference>
<name>A0ABP7D8R9_9MICC</name>
<evidence type="ECO:0000256" key="2">
    <source>
        <dbReference type="ARBA" id="ARBA00022862"/>
    </source>
</evidence>
<dbReference type="Pfam" id="PF08534">
    <property type="entry name" value="Redoxin"/>
    <property type="match status" value="1"/>
</dbReference>
<accession>A0ABP7D8R9</accession>
<keyword evidence="3 6" id="KW-0560">Oxidoreductase</keyword>
<comment type="caution">
    <text evidence="8">The sequence shown here is derived from an EMBL/GenBank/DDBJ whole genome shotgun (WGS) entry which is preliminary data.</text>
</comment>